<dbReference type="STRING" id="339866.GCA_001418255_01983"/>
<sequence length="105" mass="12175">MQNSAIWLVIVLAFVAANLPFVSNRFFLVMPLKKTPKSIWLRLLELLILFFVVGFIGMALEARIGQNYPQHWEFYAVSVSMFLVLAFPGYVLRYMVKRHPAPNRT</sequence>
<proteinExistence type="predicted"/>
<dbReference type="EMBL" id="CYHF01000006">
    <property type="protein sequence ID" value="CUA98053.1"/>
    <property type="molecule type" value="Genomic_DNA"/>
</dbReference>
<feature type="transmembrane region" description="Helical" evidence="1">
    <location>
        <begin position="72"/>
        <end position="92"/>
    </location>
</feature>
<keyword evidence="3" id="KW-1185">Reference proteome</keyword>
<dbReference type="AlphaFoldDB" id="A0A0K6I4R2"/>
<dbReference type="InterPro" id="IPR016768">
    <property type="entry name" value="UCP019883"/>
</dbReference>
<dbReference type="OrthoDB" id="5785537at2"/>
<feature type="transmembrane region" description="Helical" evidence="1">
    <location>
        <begin position="6"/>
        <end position="27"/>
    </location>
</feature>
<evidence type="ECO:0000313" key="3">
    <source>
        <dbReference type="Proteomes" id="UP000183649"/>
    </source>
</evidence>
<accession>A0A0K6I4R2</accession>
<protein>
    <recommendedName>
        <fullName evidence="4">Transmembrane protein</fullName>
    </recommendedName>
</protein>
<evidence type="ECO:0000313" key="2">
    <source>
        <dbReference type="EMBL" id="CUA98053.1"/>
    </source>
</evidence>
<organism evidence="2 3">
    <name type="scientific">Thiomonas bhubaneswarensis</name>
    <dbReference type="NCBI Taxonomy" id="339866"/>
    <lineage>
        <taxon>Bacteria</taxon>
        <taxon>Pseudomonadati</taxon>
        <taxon>Pseudomonadota</taxon>
        <taxon>Betaproteobacteria</taxon>
        <taxon>Burkholderiales</taxon>
        <taxon>Thiomonas</taxon>
    </lineage>
</organism>
<keyword evidence="1" id="KW-1133">Transmembrane helix</keyword>
<dbReference type="Pfam" id="PF10993">
    <property type="entry name" value="DUF2818"/>
    <property type="match status" value="1"/>
</dbReference>
<keyword evidence="1" id="KW-0472">Membrane</keyword>
<evidence type="ECO:0000256" key="1">
    <source>
        <dbReference type="SAM" id="Phobius"/>
    </source>
</evidence>
<keyword evidence="1" id="KW-0812">Transmembrane</keyword>
<dbReference type="Proteomes" id="UP000183649">
    <property type="component" value="Unassembled WGS sequence"/>
</dbReference>
<reference evidence="3" key="1">
    <citation type="submission" date="2015-08" db="EMBL/GenBank/DDBJ databases">
        <authorList>
            <person name="Varghese N."/>
        </authorList>
    </citation>
    <scope>NUCLEOTIDE SEQUENCE [LARGE SCALE GENOMIC DNA]</scope>
    <source>
        <strain evidence="3">DSM 18181</strain>
    </source>
</reference>
<evidence type="ECO:0008006" key="4">
    <source>
        <dbReference type="Google" id="ProtNLM"/>
    </source>
</evidence>
<name>A0A0K6I4R2_9BURK</name>
<feature type="transmembrane region" description="Helical" evidence="1">
    <location>
        <begin position="39"/>
        <end position="60"/>
    </location>
</feature>
<dbReference type="RefSeq" id="WP_055450849.1">
    <property type="nucleotide sequence ID" value="NZ_CYHF01000006.1"/>
</dbReference>
<gene>
    <name evidence="2" type="ORF">Ga0061069_106191</name>
</gene>
<dbReference type="PIRSF" id="PIRSF019883">
    <property type="entry name" value="UCP019883"/>
    <property type="match status" value="1"/>
</dbReference>